<organism evidence="2 3">
    <name type="scientific">Rugosibacter aromaticivorans</name>
    <dbReference type="NCBI Taxonomy" id="1565605"/>
    <lineage>
        <taxon>Bacteria</taxon>
        <taxon>Pseudomonadati</taxon>
        <taxon>Pseudomonadota</taxon>
        <taxon>Betaproteobacteria</taxon>
        <taxon>Nitrosomonadales</taxon>
        <taxon>Sterolibacteriaceae</taxon>
        <taxon>Rugosibacter</taxon>
    </lineage>
</organism>
<dbReference type="AlphaFoldDB" id="A0A0C5JN58"/>
<dbReference type="InterPro" id="IPR007345">
    <property type="entry name" value="Polysacch_pyruvyl_Trfase"/>
</dbReference>
<name>A0A0C5JN58_9PROT</name>
<dbReference type="EMBL" id="CP010554">
    <property type="protein sequence ID" value="AJP48816.1"/>
    <property type="molecule type" value="Genomic_DNA"/>
</dbReference>
<dbReference type="KEGG" id="rbu:PG1C_11035"/>
<feature type="domain" description="Polysaccharide pyruvyl transferase" evidence="1">
    <location>
        <begin position="62"/>
        <end position="333"/>
    </location>
</feature>
<keyword evidence="3" id="KW-1185">Reference proteome</keyword>
<evidence type="ECO:0000259" key="1">
    <source>
        <dbReference type="Pfam" id="PF04230"/>
    </source>
</evidence>
<dbReference type="Pfam" id="PF04230">
    <property type="entry name" value="PS_pyruv_trans"/>
    <property type="match status" value="1"/>
</dbReference>
<sequence length="417" mass="45480">MTAPTFILYGAEAKPRTPLSKMEQLRTAARRKLHGYRDVTHFRHGDLSHLDYRNYLGPDVINLGDVAISQSVTAFLTHAVDRPLHYLNWGELDALPPHEPGTQETIVFAGSGYFSLRNGRLAPRIAHDLHVLEQRGAHAIFFGIGLNFPNVNDSQAPTTLHPEDAQRVTQLLDRADGISVRDADTQAALSPLTNRPVHLIGDPALHFCALHAISQNPRPPSMPKERPVIGLNLFFHGPDVTILLQRNLDAYATALKTLQQETGCQFHYFVHFETERVLPKLLAVRGLSVKVVAGDTATLAQGYGKLDLHIGGMLHSCILATSAGTPCIGLAYDIKHQGFFDLMGLAENCLSAAEFSPALLLERAHKLLADPQPVRKQIAQRRTALETATRAFVASCQAALGRPSASSADLPAVPNTA</sequence>
<dbReference type="PANTHER" id="PTHR36836">
    <property type="entry name" value="COLANIC ACID BIOSYNTHESIS PROTEIN WCAK"/>
    <property type="match status" value="1"/>
</dbReference>
<reference evidence="2 3" key="1">
    <citation type="journal article" date="2015" name="Genome Announc.">
        <title>Complete Genome Sequence of a Novel Bacterium within the Family Rhodocyclaceae That Degrades Polycyclic Aromatic Hydrocarbons.</title>
        <authorList>
            <person name="Singleton D.R."/>
            <person name="Dickey A.N."/>
            <person name="Scholl E.H."/>
            <person name="Wright F.A."/>
            <person name="Aitken M.D."/>
        </authorList>
    </citation>
    <scope>NUCLEOTIDE SEQUENCE [LARGE SCALE GENOMIC DNA]</scope>
    <source>
        <strain evidence="3">PG1-Ca6</strain>
    </source>
</reference>
<evidence type="ECO:0000313" key="3">
    <source>
        <dbReference type="Proteomes" id="UP000061603"/>
    </source>
</evidence>
<dbReference type="Proteomes" id="UP000061603">
    <property type="component" value="Chromosome"/>
</dbReference>
<dbReference type="PANTHER" id="PTHR36836:SF1">
    <property type="entry name" value="COLANIC ACID BIOSYNTHESIS PROTEIN WCAK"/>
    <property type="match status" value="1"/>
</dbReference>
<dbReference type="HOGENOM" id="CLU_658679_0_0_4"/>
<protein>
    <recommendedName>
        <fullName evidence="1">Polysaccharide pyruvyl transferase domain-containing protein</fullName>
    </recommendedName>
</protein>
<dbReference type="STRING" id="1565605.PG1C_11035"/>
<accession>A0A0C5JN58</accession>
<evidence type="ECO:0000313" key="2">
    <source>
        <dbReference type="EMBL" id="AJP48816.1"/>
    </source>
</evidence>
<gene>
    <name evidence="2" type="ORF">PG1C_11035</name>
</gene>
<proteinExistence type="predicted"/>
<dbReference type="RefSeq" id="WP_202634856.1">
    <property type="nucleotide sequence ID" value="NZ_CP010554.1"/>
</dbReference>